<keyword evidence="2" id="KW-1185">Reference proteome</keyword>
<feature type="region of interest" description="Disordered" evidence="1">
    <location>
        <begin position="36"/>
        <end position="66"/>
    </location>
</feature>
<dbReference type="AlphaFoldDB" id="A0A915HEU3"/>
<dbReference type="Proteomes" id="UP000887565">
    <property type="component" value="Unplaced"/>
</dbReference>
<reference evidence="3" key="1">
    <citation type="submission" date="2022-11" db="UniProtKB">
        <authorList>
            <consortium name="WormBaseParasite"/>
        </authorList>
    </citation>
    <scope>IDENTIFICATION</scope>
</reference>
<proteinExistence type="predicted"/>
<evidence type="ECO:0000313" key="3">
    <source>
        <dbReference type="WBParaSite" id="nRc.2.0.1.t00121-RA"/>
    </source>
</evidence>
<sequence>MQKRNQACLLYLVVPAETDICNRHPSFAVLCAKPSRPADTQTPSNVPQQSVAPPTPPKSPPTFGEQNTMNKTSYCRSYNAHFVYFCSDSSSISKNVLVLIATVNLRESCGGVRSLIIWMSVSFLTEAHLEKKCSVRVISNSLVYYPFNPQGVVAGGQKVDVGFGDWGADVADRRGVLDFWEQADQVDANWQRGTFGGGKSWNVPVVGIGGFNRAGVSLGNVLCYIQCPEETLIVALIDSYRNCVLSYGTTIYVIPVAVKRPLICSSNPVRKTYNKRGIANPSDIPGVLSGGIQPGPPLSGLGQIPLSQNQPVGLSASPAAQLASGLQSPVGTGNLGLLGSVLRQEPIQAGPGMLNNFGSLGGLGGLTGRRKRRSILPTNRLLHWNCAH</sequence>
<evidence type="ECO:0000256" key="1">
    <source>
        <dbReference type="SAM" id="MobiDB-lite"/>
    </source>
</evidence>
<evidence type="ECO:0000313" key="2">
    <source>
        <dbReference type="Proteomes" id="UP000887565"/>
    </source>
</evidence>
<accession>A0A915HEU3</accession>
<name>A0A915HEU3_ROMCU</name>
<organism evidence="2 3">
    <name type="scientific">Romanomermis culicivorax</name>
    <name type="common">Nematode worm</name>
    <dbReference type="NCBI Taxonomy" id="13658"/>
    <lineage>
        <taxon>Eukaryota</taxon>
        <taxon>Metazoa</taxon>
        <taxon>Ecdysozoa</taxon>
        <taxon>Nematoda</taxon>
        <taxon>Enoplea</taxon>
        <taxon>Dorylaimia</taxon>
        <taxon>Mermithida</taxon>
        <taxon>Mermithoidea</taxon>
        <taxon>Mermithidae</taxon>
        <taxon>Romanomermis</taxon>
    </lineage>
</organism>
<dbReference type="WBParaSite" id="nRc.2.0.1.t00121-RA">
    <property type="protein sequence ID" value="nRc.2.0.1.t00121-RA"/>
    <property type="gene ID" value="nRc.2.0.1.g00121"/>
</dbReference>
<feature type="compositionally biased region" description="Polar residues" evidence="1">
    <location>
        <begin position="38"/>
        <end position="52"/>
    </location>
</feature>
<protein>
    <submittedName>
        <fullName evidence="3">Uncharacterized protein</fullName>
    </submittedName>
</protein>